<dbReference type="RefSeq" id="WP_069157533.1">
    <property type="nucleotide sequence ID" value="NZ_DBFYTC010000181.1"/>
</dbReference>
<name>A0A1E3APP2_9FIRM</name>
<proteinExistence type="predicted"/>
<dbReference type="AlphaFoldDB" id="A0A1E3APP2"/>
<gene>
    <name evidence="1" type="ORF">BEH84_03118</name>
</gene>
<organism evidence="1 2">
    <name type="scientific">Eisenbergiella tayi</name>
    <dbReference type="NCBI Taxonomy" id="1432052"/>
    <lineage>
        <taxon>Bacteria</taxon>
        <taxon>Bacillati</taxon>
        <taxon>Bacillota</taxon>
        <taxon>Clostridia</taxon>
        <taxon>Lachnospirales</taxon>
        <taxon>Lachnospiraceae</taxon>
        <taxon>Eisenbergiella</taxon>
    </lineage>
</organism>
<sequence length="245" mass="28975">MDLINGVSDIFDEEQLLMSEWEKRWKECHIEYPYFNQDGIVSYEKWSQLPEGKHILVILKETDALEGSLAEFLRNGGSDTYYRTWNNVARWTRMILDGIYLERVDRELLDNSIKEIAAINLKKYAGGARANNREVKKIALEDVDLLRRQVRLYQPDIILTGGWGMVSDFLHDHILEEDRAWYDPRKRKDREREPDLWYFRTDKVCEGKSTLVISMPHPNRAAKKWTLELQKVLWKEEILAKAMKG</sequence>
<accession>A0A1E3APP2</accession>
<evidence type="ECO:0000313" key="1">
    <source>
        <dbReference type="EMBL" id="ODM10689.1"/>
    </source>
</evidence>
<evidence type="ECO:0000313" key="2">
    <source>
        <dbReference type="Proteomes" id="UP000095003"/>
    </source>
</evidence>
<dbReference type="EMBL" id="MCGI01000003">
    <property type="protein sequence ID" value="ODM10689.1"/>
    <property type="molecule type" value="Genomic_DNA"/>
</dbReference>
<dbReference type="GeneID" id="93303172"/>
<protein>
    <recommendedName>
        <fullName evidence="3">Uracil DNA glycosylase superfamily protein</fullName>
    </recommendedName>
</protein>
<evidence type="ECO:0008006" key="3">
    <source>
        <dbReference type="Google" id="ProtNLM"/>
    </source>
</evidence>
<comment type="caution">
    <text evidence="1">The sequence shown here is derived from an EMBL/GenBank/DDBJ whole genome shotgun (WGS) entry which is preliminary data.</text>
</comment>
<dbReference type="Proteomes" id="UP000095003">
    <property type="component" value="Unassembled WGS sequence"/>
</dbReference>
<reference evidence="1 2" key="1">
    <citation type="submission" date="2016-07" db="EMBL/GenBank/DDBJ databases">
        <title>Characterization of isolates of Eisenbergiella tayi derived from blood cultures, using whole genome sequencing.</title>
        <authorList>
            <person name="Burdz T."/>
            <person name="Wiebe D."/>
            <person name="Huynh C."/>
            <person name="Bernard K."/>
        </authorList>
    </citation>
    <scope>NUCLEOTIDE SEQUENCE [LARGE SCALE GENOMIC DNA]</scope>
    <source>
        <strain evidence="1 2">NML 120489</strain>
    </source>
</reference>